<keyword evidence="6" id="KW-1185">Reference proteome</keyword>
<evidence type="ECO:0000313" key="6">
    <source>
        <dbReference type="Proteomes" id="UP000700334"/>
    </source>
</evidence>
<dbReference type="OrthoDB" id="9665658at2759"/>
<feature type="region of interest" description="Disordered" evidence="3">
    <location>
        <begin position="1"/>
        <end position="27"/>
    </location>
</feature>
<dbReference type="SMART" id="SM00034">
    <property type="entry name" value="CLECT"/>
    <property type="match status" value="1"/>
</dbReference>
<dbReference type="InterPro" id="IPR016186">
    <property type="entry name" value="C-type_lectin-like/link_sf"/>
</dbReference>
<dbReference type="InterPro" id="IPR033992">
    <property type="entry name" value="NKR-like_CTLD"/>
</dbReference>
<evidence type="ECO:0000256" key="1">
    <source>
        <dbReference type="ARBA" id="ARBA00004167"/>
    </source>
</evidence>
<dbReference type="PANTHER" id="PTHR47727">
    <property type="entry name" value="C-TYPE LECTIN DOMAIN FAMILY 9 MEMBER A"/>
    <property type="match status" value="1"/>
</dbReference>
<dbReference type="Gene3D" id="3.10.100.10">
    <property type="entry name" value="Mannose-Binding Protein A, subunit A"/>
    <property type="match status" value="1"/>
</dbReference>
<dbReference type="AlphaFoldDB" id="A0A8J5ZPL6"/>
<dbReference type="EMBL" id="JAGFMF010012267">
    <property type="protein sequence ID" value="KAG8505198.1"/>
    <property type="molecule type" value="Genomic_DNA"/>
</dbReference>
<dbReference type="InterPro" id="IPR016187">
    <property type="entry name" value="CTDL_fold"/>
</dbReference>
<dbReference type="Proteomes" id="UP000700334">
    <property type="component" value="Unassembled WGS sequence"/>
</dbReference>
<evidence type="ECO:0000313" key="5">
    <source>
        <dbReference type="EMBL" id="KAG8505198.1"/>
    </source>
</evidence>
<dbReference type="SUPFAM" id="SSF56436">
    <property type="entry name" value="C-type lectin-like"/>
    <property type="match status" value="1"/>
</dbReference>
<feature type="domain" description="C-type lectin" evidence="4">
    <location>
        <begin position="86"/>
        <end position="198"/>
    </location>
</feature>
<dbReference type="PROSITE" id="PS50041">
    <property type="entry name" value="C_TYPE_LECTIN_2"/>
    <property type="match status" value="1"/>
</dbReference>
<keyword evidence="2" id="KW-0430">Lectin</keyword>
<evidence type="ECO:0000256" key="3">
    <source>
        <dbReference type="SAM" id="MobiDB-lite"/>
    </source>
</evidence>
<proteinExistence type="predicted"/>
<name>A0A8J5ZPL6_GALPY</name>
<accession>A0A8J5ZPL6</accession>
<comment type="subcellular location">
    <subcellularLocation>
        <location evidence="1">Membrane</location>
        <topology evidence="1">Single-pass membrane protein</topology>
    </subcellularLocation>
</comment>
<evidence type="ECO:0000256" key="2">
    <source>
        <dbReference type="ARBA" id="ARBA00022734"/>
    </source>
</evidence>
<dbReference type="GO" id="GO:0009986">
    <property type="term" value="C:cell surface"/>
    <property type="evidence" value="ECO:0007669"/>
    <property type="project" value="TreeGrafter"/>
</dbReference>
<evidence type="ECO:0000259" key="4">
    <source>
        <dbReference type="PROSITE" id="PS50041"/>
    </source>
</evidence>
<gene>
    <name evidence="5" type="ORF">J0S82_000307</name>
</gene>
<dbReference type="GO" id="GO:0006898">
    <property type="term" value="P:receptor-mediated endocytosis"/>
    <property type="evidence" value="ECO:0007669"/>
    <property type="project" value="InterPro"/>
</dbReference>
<dbReference type="InterPro" id="IPR043315">
    <property type="entry name" value="CLEC9A"/>
</dbReference>
<sequence>MSDTQEEETYTSLQWDNPPPAPCQERLTSTESSGFQVSTVASKQQEKLIHQERALLNLTKGKRHCELQVKYCQSFMLKTANTWTHRGESCYRVFEYFRKWHGGQEFCRQEGAELLQIENKKEMDFVTGSLKMKSDEGYWVGLAEDGLRRTWLWPDGSSPSPDLLTTRKPQSATQRCGFVKDKSLSADDCAGWKYFVCEKYALRSCV</sequence>
<organism evidence="5 6">
    <name type="scientific">Galemys pyrenaicus</name>
    <name type="common">Iberian desman</name>
    <name type="synonym">Pyrenean desman</name>
    <dbReference type="NCBI Taxonomy" id="202257"/>
    <lineage>
        <taxon>Eukaryota</taxon>
        <taxon>Metazoa</taxon>
        <taxon>Chordata</taxon>
        <taxon>Craniata</taxon>
        <taxon>Vertebrata</taxon>
        <taxon>Euteleostomi</taxon>
        <taxon>Mammalia</taxon>
        <taxon>Eutheria</taxon>
        <taxon>Laurasiatheria</taxon>
        <taxon>Eulipotyphla</taxon>
        <taxon>Talpidae</taxon>
        <taxon>Galemys</taxon>
    </lineage>
</organism>
<dbReference type="CDD" id="cd03593">
    <property type="entry name" value="CLECT_NK_receptors_like"/>
    <property type="match status" value="1"/>
</dbReference>
<reference evidence="5" key="1">
    <citation type="journal article" date="2021" name="Evol. Appl.">
        <title>The genome of the Pyrenean desman and the effects of bottlenecks and inbreeding on the genomic landscape of an endangered species.</title>
        <authorList>
            <person name="Escoda L."/>
            <person name="Castresana J."/>
        </authorList>
    </citation>
    <scope>NUCLEOTIDE SEQUENCE</scope>
    <source>
        <strain evidence="5">IBE-C5619</strain>
    </source>
</reference>
<dbReference type="InterPro" id="IPR001304">
    <property type="entry name" value="C-type_lectin-like"/>
</dbReference>
<dbReference type="Pfam" id="PF00059">
    <property type="entry name" value="Lectin_C"/>
    <property type="match status" value="1"/>
</dbReference>
<dbReference type="GO" id="GO:0030246">
    <property type="term" value="F:carbohydrate binding"/>
    <property type="evidence" value="ECO:0007669"/>
    <property type="project" value="UniProtKB-KW"/>
</dbReference>
<dbReference type="PANTHER" id="PTHR47727:SF1">
    <property type="entry name" value="C-TYPE LECTIN DOMAIN FAMILY 9 MEMBER A"/>
    <property type="match status" value="1"/>
</dbReference>
<protein>
    <submittedName>
        <fullName evidence="5">C-type lectin domain family 9 member A</fullName>
    </submittedName>
</protein>
<comment type="caution">
    <text evidence="5">The sequence shown here is derived from an EMBL/GenBank/DDBJ whole genome shotgun (WGS) entry which is preliminary data.</text>
</comment>
<dbReference type="GO" id="GO:0016020">
    <property type="term" value="C:membrane"/>
    <property type="evidence" value="ECO:0007669"/>
    <property type="project" value="UniProtKB-SubCell"/>
</dbReference>